<evidence type="ECO:0000256" key="1">
    <source>
        <dbReference type="SAM" id="MobiDB-lite"/>
    </source>
</evidence>
<reference evidence="2 3" key="1">
    <citation type="journal article" date="2019" name="Nat. Ecol. Evol.">
        <title>Megaphylogeny resolves global patterns of mushroom evolution.</title>
        <authorList>
            <person name="Varga T."/>
            <person name="Krizsan K."/>
            <person name="Foldi C."/>
            <person name="Dima B."/>
            <person name="Sanchez-Garcia M."/>
            <person name="Sanchez-Ramirez S."/>
            <person name="Szollosi G.J."/>
            <person name="Szarkandi J.G."/>
            <person name="Papp V."/>
            <person name="Albert L."/>
            <person name="Andreopoulos W."/>
            <person name="Angelini C."/>
            <person name="Antonin V."/>
            <person name="Barry K.W."/>
            <person name="Bougher N.L."/>
            <person name="Buchanan P."/>
            <person name="Buyck B."/>
            <person name="Bense V."/>
            <person name="Catcheside P."/>
            <person name="Chovatia M."/>
            <person name="Cooper J."/>
            <person name="Damon W."/>
            <person name="Desjardin D."/>
            <person name="Finy P."/>
            <person name="Geml J."/>
            <person name="Haridas S."/>
            <person name="Hughes K."/>
            <person name="Justo A."/>
            <person name="Karasinski D."/>
            <person name="Kautmanova I."/>
            <person name="Kiss B."/>
            <person name="Kocsube S."/>
            <person name="Kotiranta H."/>
            <person name="LaButti K.M."/>
            <person name="Lechner B.E."/>
            <person name="Liimatainen K."/>
            <person name="Lipzen A."/>
            <person name="Lukacs Z."/>
            <person name="Mihaltcheva S."/>
            <person name="Morgado L.N."/>
            <person name="Niskanen T."/>
            <person name="Noordeloos M.E."/>
            <person name="Ohm R.A."/>
            <person name="Ortiz-Santana B."/>
            <person name="Ovrebo C."/>
            <person name="Racz N."/>
            <person name="Riley R."/>
            <person name="Savchenko A."/>
            <person name="Shiryaev A."/>
            <person name="Soop K."/>
            <person name="Spirin V."/>
            <person name="Szebenyi C."/>
            <person name="Tomsovsky M."/>
            <person name="Tulloss R.E."/>
            <person name="Uehling J."/>
            <person name="Grigoriev I.V."/>
            <person name="Vagvolgyi C."/>
            <person name="Papp T."/>
            <person name="Martin F.M."/>
            <person name="Miettinen O."/>
            <person name="Hibbett D.S."/>
            <person name="Nagy L.G."/>
        </authorList>
    </citation>
    <scope>NUCLEOTIDE SEQUENCE [LARGE SCALE GENOMIC DNA]</scope>
    <source>
        <strain evidence="2 3">FP101781</strain>
    </source>
</reference>
<gene>
    <name evidence="2" type="ORF">FA13DRAFT_1712675</name>
</gene>
<feature type="region of interest" description="Disordered" evidence="1">
    <location>
        <begin position="18"/>
        <end position="38"/>
    </location>
</feature>
<dbReference type="OrthoDB" id="3105638at2759"/>
<dbReference type="EMBL" id="QPFP01000041">
    <property type="protein sequence ID" value="TEB27299.1"/>
    <property type="molecule type" value="Genomic_DNA"/>
</dbReference>
<protein>
    <submittedName>
        <fullName evidence="2">Uncharacterized protein</fullName>
    </submittedName>
</protein>
<proteinExistence type="predicted"/>
<keyword evidence="3" id="KW-1185">Reference proteome</keyword>
<organism evidence="2 3">
    <name type="scientific">Coprinellus micaceus</name>
    <name type="common">Glistening ink-cap mushroom</name>
    <name type="synonym">Coprinus micaceus</name>
    <dbReference type="NCBI Taxonomy" id="71717"/>
    <lineage>
        <taxon>Eukaryota</taxon>
        <taxon>Fungi</taxon>
        <taxon>Dikarya</taxon>
        <taxon>Basidiomycota</taxon>
        <taxon>Agaricomycotina</taxon>
        <taxon>Agaricomycetes</taxon>
        <taxon>Agaricomycetidae</taxon>
        <taxon>Agaricales</taxon>
        <taxon>Agaricineae</taxon>
        <taxon>Psathyrellaceae</taxon>
        <taxon>Coprinellus</taxon>
    </lineage>
</organism>
<feature type="region of interest" description="Disordered" evidence="1">
    <location>
        <begin position="77"/>
        <end position="96"/>
    </location>
</feature>
<evidence type="ECO:0000313" key="3">
    <source>
        <dbReference type="Proteomes" id="UP000298030"/>
    </source>
</evidence>
<evidence type="ECO:0000313" key="2">
    <source>
        <dbReference type="EMBL" id="TEB27299.1"/>
    </source>
</evidence>
<dbReference type="Proteomes" id="UP000298030">
    <property type="component" value="Unassembled WGS sequence"/>
</dbReference>
<dbReference type="AlphaFoldDB" id="A0A4Y7T196"/>
<accession>A0A4Y7T196</accession>
<name>A0A4Y7T196_COPMI</name>
<sequence length="394" mass="44314">MSPKQDEKALKQRVIELIDERRQEEESGTEEEDNMTKTLARRRVVSKCKGVREQRPGGFKSLPSPIVGANIIGTTSKHYPRPDKLGSSTTSPERKEMKRLHPYPSFPQVAFRALIAQAFKWNFAALVVLGQLQGIGRKAAQSIIRFRLCFLVSRFLPAEEFDNFMQLLFATGGALTGDVALRLTQSYDSVFNPEFDDCLTGYCLTIVVSSRKSMLLVVAWLERIGYSVWRGMYVKDGKVTSATNFPVGARTREDLLTGRSVTIAYGDGIGVCSVPCLPSNYINIVTPTRIYRALPPSGDISKDEGAGIQCVRWTQNYKQDSAGFLFYTVRDSLLRATRPHECWNPECTQRTRYFDMLGFRWLDDTDNLKMWLQSVAADDALPPRNGIGLVGMHE</sequence>
<comment type="caution">
    <text evidence="2">The sequence shown here is derived from an EMBL/GenBank/DDBJ whole genome shotgun (WGS) entry which is preliminary data.</text>
</comment>